<comment type="caution">
    <text evidence="2">The sequence shown here is derived from an EMBL/GenBank/DDBJ whole genome shotgun (WGS) entry which is preliminary data.</text>
</comment>
<feature type="transmembrane region" description="Helical" evidence="1">
    <location>
        <begin position="82"/>
        <end position="101"/>
    </location>
</feature>
<name>A0ABN3TMJ2_9ACTN</name>
<dbReference type="EMBL" id="BAAASL010000006">
    <property type="protein sequence ID" value="GAA2713096.1"/>
    <property type="molecule type" value="Genomic_DNA"/>
</dbReference>
<keyword evidence="3" id="KW-1185">Reference proteome</keyword>
<evidence type="ECO:0000313" key="2">
    <source>
        <dbReference type="EMBL" id="GAA2713096.1"/>
    </source>
</evidence>
<protein>
    <recommendedName>
        <fullName evidence="4">DUF2752 domain-containing protein</fullName>
    </recommendedName>
</protein>
<evidence type="ECO:0008006" key="4">
    <source>
        <dbReference type="Google" id="ProtNLM"/>
    </source>
</evidence>
<organism evidence="2 3">
    <name type="scientific">Streptomyces luteosporeus</name>
    <dbReference type="NCBI Taxonomy" id="173856"/>
    <lineage>
        <taxon>Bacteria</taxon>
        <taxon>Bacillati</taxon>
        <taxon>Actinomycetota</taxon>
        <taxon>Actinomycetes</taxon>
        <taxon>Kitasatosporales</taxon>
        <taxon>Streptomycetaceae</taxon>
        <taxon>Streptomyces</taxon>
    </lineage>
</organism>
<gene>
    <name evidence="2" type="ORF">GCM10010315_18060</name>
</gene>
<proteinExistence type="predicted"/>
<sequence>MMRFLRLEGPFCRNCGMSVWRDMTGKTMVQGWWSPVSLVLFTPFTLLWNLVVRARITKLPPPVPGQPRQQLDPGVPLRQRPYMLGLLLPVAWVAFIVFQAVRGT</sequence>
<accession>A0ABN3TMJ2</accession>
<evidence type="ECO:0000256" key="1">
    <source>
        <dbReference type="SAM" id="Phobius"/>
    </source>
</evidence>
<keyword evidence="1" id="KW-1133">Transmembrane helix</keyword>
<dbReference type="Proteomes" id="UP001500886">
    <property type="component" value="Unassembled WGS sequence"/>
</dbReference>
<evidence type="ECO:0000313" key="3">
    <source>
        <dbReference type="Proteomes" id="UP001500886"/>
    </source>
</evidence>
<reference evidence="2 3" key="1">
    <citation type="journal article" date="2019" name="Int. J. Syst. Evol. Microbiol.">
        <title>The Global Catalogue of Microorganisms (GCM) 10K type strain sequencing project: providing services to taxonomists for standard genome sequencing and annotation.</title>
        <authorList>
            <consortium name="The Broad Institute Genomics Platform"/>
            <consortium name="The Broad Institute Genome Sequencing Center for Infectious Disease"/>
            <person name="Wu L."/>
            <person name="Ma J."/>
        </authorList>
    </citation>
    <scope>NUCLEOTIDE SEQUENCE [LARGE SCALE GENOMIC DNA]</scope>
    <source>
        <strain evidence="2 3">JCM 4542</strain>
    </source>
</reference>
<keyword evidence="1" id="KW-0472">Membrane</keyword>
<keyword evidence="1" id="KW-0812">Transmembrane</keyword>
<feature type="transmembrane region" description="Helical" evidence="1">
    <location>
        <begin position="32"/>
        <end position="52"/>
    </location>
</feature>